<protein>
    <submittedName>
        <fullName evidence="2">DUF4274 domain-containing protein</fullName>
    </submittedName>
</protein>
<evidence type="ECO:0000313" key="3">
    <source>
        <dbReference type="Proteomes" id="UP001597319"/>
    </source>
</evidence>
<dbReference type="RefSeq" id="WP_378289877.1">
    <property type="nucleotide sequence ID" value="NZ_JBHULE010000004.1"/>
</dbReference>
<proteinExistence type="predicted"/>
<reference evidence="3" key="1">
    <citation type="journal article" date="2019" name="Int. J. Syst. Evol. Microbiol.">
        <title>The Global Catalogue of Microorganisms (GCM) 10K type strain sequencing project: providing services to taxonomists for standard genome sequencing and annotation.</title>
        <authorList>
            <consortium name="The Broad Institute Genomics Platform"/>
            <consortium name="The Broad Institute Genome Sequencing Center for Infectious Disease"/>
            <person name="Wu L."/>
            <person name="Ma J."/>
        </authorList>
    </citation>
    <scope>NUCLEOTIDE SEQUENCE [LARGE SCALE GENOMIC DNA]</scope>
    <source>
        <strain evidence="3">KCTC 52274</strain>
    </source>
</reference>
<keyword evidence="3" id="KW-1185">Reference proteome</keyword>
<dbReference type="InterPro" id="IPR025369">
    <property type="entry name" value="DUF4274"/>
</dbReference>
<dbReference type="Proteomes" id="UP001597319">
    <property type="component" value="Unassembled WGS sequence"/>
</dbReference>
<accession>A0ABW5LAB0</accession>
<name>A0ABW5LAB0_9FLAO</name>
<dbReference type="EMBL" id="JBHULE010000004">
    <property type="protein sequence ID" value="MFD2561822.1"/>
    <property type="molecule type" value="Genomic_DNA"/>
</dbReference>
<comment type="caution">
    <text evidence="2">The sequence shown here is derived from an EMBL/GenBank/DDBJ whole genome shotgun (WGS) entry which is preliminary data.</text>
</comment>
<gene>
    <name evidence="2" type="ORF">ACFSR1_04005</name>
</gene>
<sequence length="157" mass="18672">MKEAELIRIIDQKIITYANKVSPISWHQMAIDWNYDGSKTFLEWLIDNNNTEKATVLMIYWMSNPKKGFKFQNKLEENYISGFYNNETILFDPKDDDGIDWTKEYPNTSANHIPKIMFQKINGKKIESSENYIEGIPEDLFYEIETLYDENEIDYNN</sequence>
<evidence type="ECO:0000313" key="2">
    <source>
        <dbReference type="EMBL" id="MFD2561822.1"/>
    </source>
</evidence>
<organism evidence="2 3">
    <name type="scientific">Aquimarina rubra</name>
    <dbReference type="NCBI Taxonomy" id="1920033"/>
    <lineage>
        <taxon>Bacteria</taxon>
        <taxon>Pseudomonadati</taxon>
        <taxon>Bacteroidota</taxon>
        <taxon>Flavobacteriia</taxon>
        <taxon>Flavobacteriales</taxon>
        <taxon>Flavobacteriaceae</taxon>
        <taxon>Aquimarina</taxon>
    </lineage>
</organism>
<evidence type="ECO:0000259" key="1">
    <source>
        <dbReference type="Pfam" id="PF14096"/>
    </source>
</evidence>
<dbReference type="Pfam" id="PF14096">
    <property type="entry name" value="DUF4274"/>
    <property type="match status" value="1"/>
</dbReference>
<feature type="domain" description="DUF4274" evidence="1">
    <location>
        <begin position="23"/>
        <end position="76"/>
    </location>
</feature>